<dbReference type="PRINTS" id="PR00413">
    <property type="entry name" value="HADHALOGNASE"/>
</dbReference>
<dbReference type="GO" id="GO:0008967">
    <property type="term" value="F:phosphoglycolate phosphatase activity"/>
    <property type="evidence" value="ECO:0007669"/>
    <property type="project" value="TreeGrafter"/>
</dbReference>
<dbReference type="InterPro" id="IPR041492">
    <property type="entry name" value="HAD_2"/>
</dbReference>
<sequence length="228" mass="24931">MPRAVLFDIDGTLVDSVDLHARAWQEALARYGKEVPYDEIRSQIGKGGDQLLPVFLNDEELERFGDDLAEYRTGLYQRQYLPWAKPFPGARELLARLKQGGELVGLASSCKRMELGYYLRMLGGASLIDAATTAEDAEQTKPHPDIFLACLDRLAMDPDQAVAVGDSPYDAQAAARAGVHTVGLLSGGFEQRTLEEAGCVAIYQDCADLLARLPATPLAPEPASEHRR</sequence>
<dbReference type="SFLD" id="SFLDS00003">
    <property type="entry name" value="Haloacid_Dehalogenase"/>
    <property type="match status" value="1"/>
</dbReference>
<name>A0A7I9VRL7_9BACT</name>
<dbReference type="Gene3D" id="3.40.50.1000">
    <property type="entry name" value="HAD superfamily/HAD-like"/>
    <property type="match status" value="1"/>
</dbReference>
<dbReference type="Proteomes" id="UP000503640">
    <property type="component" value="Unassembled WGS sequence"/>
</dbReference>
<dbReference type="SFLD" id="SFLDG01135">
    <property type="entry name" value="C1.5.6:_HAD__Beta-PGM__Phospha"/>
    <property type="match status" value="1"/>
</dbReference>
<evidence type="ECO:0000313" key="2">
    <source>
        <dbReference type="Proteomes" id="UP000503640"/>
    </source>
</evidence>
<dbReference type="EMBL" id="BJTG01000010">
    <property type="protein sequence ID" value="GEJ59001.1"/>
    <property type="molecule type" value="Genomic_DNA"/>
</dbReference>
<gene>
    <name evidence="1" type="ORF">AMYX_37420</name>
</gene>
<dbReference type="InterPro" id="IPR036412">
    <property type="entry name" value="HAD-like_sf"/>
</dbReference>
<dbReference type="AlphaFoldDB" id="A0A7I9VRL7"/>
<protein>
    <submittedName>
        <fullName evidence="1">Phosphoglycolate phosphatase</fullName>
    </submittedName>
</protein>
<dbReference type="InterPro" id="IPR050155">
    <property type="entry name" value="HAD-like_hydrolase_sf"/>
</dbReference>
<dbReference type="PANTHER" id="PTHR43434">
    <property type="entry name" value="PHOSPHOGLYCOLATE PHOSPHATASE"/>
    <property type="match status" value="1"/>
</dbReference>
<proteinExistence type="predicted"/>
<organism evidence="1 2">
    <name type="scientific">Anaeromyxobacter diazotrophicus</name>
    <dbReference type="NCBI Taxonomy" id="2590199"/>
    <lineage>
        <taxon>Bacteria</taxon>
        <taxon>Pseudomonadati</taxon>
        <taxon>Myxococcota</taxon>
        <taxon>Myxococcia</taxon>
        <taxon>Myxococcales</taxon>
        <taxon>Cystobacterineae</taxon>
        <taxon>Anaeromyxobacteraceae</taxon>
        <taxon>Anaeromyxobacter</taxon>
    </lineage>
</organism>
<dbReference type="NCBIfam" id="TIGR01549">
    <property type="entry name" value="HAD-SF-IA-v1"/>
    <property type="match status" value="1"/>
</dbReference>
<dbReference type="PANTHER" id="PTHR43434:SF16">
    <property type="entry name" value="BLL8046 PROTEIN"/>
    <property type="match status" value="1"/>
</dbReference>
<dbReference type="Gene3D" id="1.10.150.240">
    <property type="entry name" value="Putative phosphatase, domain 2"/>
    <property type="match status" value="1"/>
</dbReference>
<reference evidence="2" key="1">
    <citation type="journal article" date="2020" name="Appl. Environ. Microbiol.">
        <title>Diazotrophic Anaeromyxobacter Isolates from Soils.</title>
        <authorList>
            <person name="Masuda Y."/>
            <person name="Yamanaka H."/>
            <person name="Xu Z.X."/>
            <person name="Shiratori Y."/>
            <person name="Aono T."/>
            <person name="Amachi S."/>
            <person name="Senoo K."/>
            <person name="Itoh H."/>
        </authorList>
    </citation>
    <scope>NUCLEOTIDE SEQUENCE [LARGE SCALE GENOMIC DNA]</scope>
    <source>
        <strain evidence="2">R267</strain>
    </source>
</reference>
<dbReference type="GO" id="GO:0006281">
    <property type="term" value="P:DNA repair"/>
    <property type="evidence" value="ECO:0007669"/>
    <property type="project" value="TreeGrafter"/>
</dbReference>
<dbReference type="GO" id="GO:0005829">
    <property type="term" value="C:cytosol"/>
    <property type="evidence" value="ECO:0007669"/>
    <property type="project" value="TreeGrafter"/>
</dbReference>
<dbReference type="InterPro" id="IPR023198">
    <property type="entry name" value="PGP-like_dom2"/>
</dbReference>
<accession>A0A7I9VRL7</accession>
<dbReference type="SFLD" id="SFLDG01129">
    <property type="entry name" value="C1.5:_HAD__Beta-PGM__Phosphata"/>
    <property type="match status" value="1"/>
</dbReference>
<keyword evidence="2" id="KW-1185">Reference proteome</keyword>
<evidence type="ECO:0000313" key="1">
    <source>
        <dbReference type="EMBL" id="GEJ59001.1"/>
    </source>
</evidence>
<comment type="caution">
    <text evidence="1">The sequence shown here is derived from an EMBL/GenBank/DDBJ whole genome shotgun (WGS) entry which is preliminary data.</text>
</comment>
<dbReference type="SUPFAM" id="SSF56784">
    <property type="entry name" value="HAD-like"/>
    <property type="match status" value="1"/>
</dbReference>
<dbReference type="InterPro" id="IPR006439">
    <property type="entry name" value="HAD-SF_hydro_IA"/>
</dbReference>
<dbReference type="NCBIfam" id="TIGR01509">
    <property type="entry name" value="HAD-SF-IA-v3"/>
    <property type="match status" value="1"/>
</dbReference>
<dbReference type="Pfam" id="PF13419">
    <property type="entry name" value="HAD_2"/>
    <property type="match status" value="1"/>
</dbReference>
<dbReference type="InterPro" id="IPR023214">
    <property type="entry name" value="HAD_sf"/>
</dbReference>